<proteinExistence type="inferred from homology"/>
<sequence length="476" mass="53595">MATEILESKPEIDTSAPFESVKEAANRFGGMGFWKPIIINTHHHNPNSEHASQYDEEMIEIATQLETDVISKERETLDVLKELETTKKLVEQLKLMLHKEASSQIDDASLNVSQEGNHEAPGTTIQDLKQAELNLTRTTTDIANIRSTVDSYNKKLEKQRMSLDKTRQRLSSNTSKVSSLEEELNQIRHEKLEMVKEHPLNVKSELQKNLCSEIEQFKDVEEAAKSHVLRAMSEIEQTKTKIKIAEIRLVAAKKMKAAARASEAVALAEIKALSNSENAFEGVTLSFEEYSLLISKAREAEEACKGRVVDAMLQIDEANVSKTEMLKKVEAATEEVKISKEALEEALSRVEVANQGKSEVEEAFREQRFENVEKRRNSIKLKNSVDVIDELQPVVVKSTPSIGQILSRKLLLTEEYKKKGISKGKVPLGKPNADPHSANKCGKENRELLIHPENRKKFGFGGIFVTKQSKKKKKKK</sequence>
<dbReference type="PANTHER" id="PTHR32054">
    <property type="entry name" value="HEAVY CHAIN, PUTATIVE, EXPRESSED-RELATED-RELATED"/>
    <property type="match status" value="1"/>
</dbReference>
<accession>A0AAV6X5H6</accession>
<dbReference type="Pfam" id="PF05701">
    <property type="entry name" value="WEMBL"/>
    <property type="match status" value="2"/>
</dbReference>
<evidence type="ECO:0000313" key="4">
    <source>
        <dbReference type="EMBL" id="KAG8374470.1"/>
    </source>
</evidence>
<name>A0AAV6X5H6_9LAMI</name>
<organism evidence="4 5">
    <name type="scientific">Buddleja alternifolia</name>
    <dbReference type="NCBI Taxonomy" id="168488"/>
    <lineage>
        <taxon>Eukaryota</taxon>
        <taxon>Viridiplantae</taxon>
        <taxon>Streptophyta</taxon>
        <taxon>Embryophyta</taxon>
        <taxon>Tracheophyta</taxon>
        <taxon>Spermatophyta</taxon>
        <taxon>Magnoliopsida</taxon>
        <taxon>eudicotyledons</taxon>
        <taxon>Gunneridae</taxon>
        <taxon>Pentapetalae</taxon>
        <taxon>asterids</taxon>
        <taxon>lamiids</taxon>
        <taxon>Lamiales</taxon>
        <taxon>Scrophulariaceae</taxon>
        <taxon>Buddlejeae</taxon>
        <taxon>Buddleja</taxon>
    </lineage>
</organism>
<evidence type="ECO:0000256" key="2">
    <source>
        <dbReference type="ARBA" id="ARBA00023054"/>
    </source>
</evidence>
<evidence type="ECO:0000256" key="3">
    <source>
        <dbReference type="SAM" id="Coils"/>
    </source>
</evidence>
<feature type="coiled-coil region" evidence="3">
    <location>
        <begin position="149"/>
        <end position="197"/>
    </location>
</feature>
<evidence type="ECO:0008006" key="6">
    <source>
        <dbReference type="Google" id="ProtNLM"/>
    </source>
</evidence>
<dbReference type="PANTHER" id="PTHR32054:SF4">
    <property type="entry name" value="OS07G0677900 PROTEIN"/>
    <property type="match status" value="1"/>
</dbReference>
<feature type="coiled-coil region" evidence="3">
    <location>
        <begin position="315"/>
        <end position="349"/>
    </location>
</feature>
<gene>
    <name evidence="4" type="ORF">BUALT_Bualt11G0135700</name>
</gene>
<dbReference type="GO" id="GO:0005829">
    <property type="term" value="C:cytosol"/>
    <property type="evidence" value="ECO:0007669"/>
    <property type="project" value="TreeGrafter"/>
</dbReference>
<dbReference type="AlphaFoldDB" id="A0AAV6X5H6"/>
<dbReference type="Gene3D" id="1.10.287.1490">
    <property type="match status" value="1"/>
</dbReference>
<keyword evidence="2 3" id="KW-0175">Coiled coil</keyword>
<dbReference type="Proteomes" id="UP000826271">
    <property type="component" value="Unassembled WGS sequence"/>
</dbReference>
<evidence type="ECO:0000313" key="5">
    <source>
        <dbReference type="Proteomes" id="UP000826271"/>
    </source>
</evidence>
<dbReference type="GO" id="GO:0009903">
    <property type="term" value="P:chloroplast avoidance movement"/>
    <property type="evidence" value="ECO:0007669"/>
    <property type="project" value="TreeGrafter"/>
</dbReference>
<keyword evidence="5" id="KW-1185">Reference proteome</keyword>
<evidence type="ECO:0000256" key="1">
    <source>
        <dbReference type="ARBA" id="ARBA00005485"/>
    </source>
</evidence>
<reference evidence="4" key="1">
    <citation type="submission" date="2019-10" db="EMBL/GenBank/DDBJ databases">
        <authorList>
            <person name="Zhang R."/>
            <person name="Pan Y."/>
            <person name="Wang J."/>
            <person name="Ma R."/>
            <person name="Yu S."/>
        </authorList>
    </citation>
    <scope>NUCLEOTIDE SEQUENCE</scope>
    <source>
        <strain evidence="4">LA-IB0</strain>
        <tissue evidence="4">Leaf</tissue>
    </source>
</reference>
<dbReference type="EMBL" id="WHWC01000011">
    <property type="protein sequence ID" value="KAG8374470.1"/>
    <property type="molecule type" value="Genomic_DNA"/>
</dbReference>
<protein>
    <recommendedName>
        <fullName evidence="6">WEB family protein</fullName>
    </recommendedName>
</protein>
<comment type="similarity">
    <text evidence="1">Belongs to the WEB family.</text>
</comment>
<dbReference type="InterPro" id="IPR008545">
    <property type="entry name" value="Web"/>
</dbReference>
<comment type="caution">
    <text evidence="4">The sequence shown here is derived from an EMBL/GenBank/DDBJ whole genome shotgun (WGS) entry which is preliminary data.</text>
</comment>
<dbReference type="GO" id="GO:0009904">
    <property type="term" value="P:chloroplast accumulation movement"/>
    <property type="evidence" value="ECO:0007669"/>
    <property type="project" value="TreeGrafter"/>
</dbReference>